<accession>A0A4S4M292</accession>
<evidence type="ECO:0000256" key="1">
    <source>
        <dbReference type="SAM" id="MobiDB-lite"/>
    </source>
</evidence>
<feature type="region of interest" description="Disordered" evidence="1">
    <location>
        <begin position="1"/>
        <end position="123"/>
    </location>
</feature>
<reference evidence="2 3" key="1">
    <citation type="submission" date="2019-02" db="EMBL/GenBank/DDBJ databases">
        <title>Genome sequencing of the rare red list fungi Bondarzewia mesenterica.</title>
        <authorList>
            <person name="Buettner E."/>
            <person name="Kellner H."/>
        </authorList>
    </citation>
    <scope>NUCLEOTIDE SEQUENCE [LARGE SCALE GENOMIC DNA]</scope>
    <source>
        <strain evidence="2 3">DSM 108281</strain>
    </source>
</reference>
<comment type="caution">
    <text evidence="2">The sequence shown here is derived from an EMBL/GenBank/DDBJ whole genome shotgun (WGS) entry which is preliminary data.</text>
</comment>
<proteinExistence type="predicted"/>
<feature type="compositionally biased region" description="Polar residues" evidence="1">
    <location>
        <begin position="107"/>
        <end position="123"/>
    </location>
</feature>
<evidence type="ECO:0000313" key="3">
    <source>
        <dbReference type="Proteomes" id="UP000310158"/>
    </source>
</evidence>
<organism evidence="2 3">
    <name type="scientific">Bondarzewia mesenterica</name>
    <dbReference type="NCBI Taxonomy" id="1095465"/>
    <lineage>
        <taxon>Eukaryota</taxon>
        <taxon>Fungi</taxon>
        <taxon>Dikarya</taxon>
        <taxon>Basidiomycota</taxon>
        <taxon>Agaricomycotina</taxon>
        <taxon>Agaricomycetes</taxon>
        <taxon>Russulales</taxon>
        <taxon>Bondarzewiaceae</taxon>
        <taxon>Bondarzewia</taxon>
    </lineage>
</organism>
<gene>
    <name evidence="2" type="ORF">EW146_g1936</name>
</gene>
<dbReference type="AlphaFoldDB" id="A0A4S4M292"/>
<feature type="compositionally biased region" description="Basic and acidic residues" evidence="1">
    <location>
        <begin position="91"/>
        <end position="103"/>
    </location>
</feature>
<dbReference type="EMBL" id="SGPL01000053">
    <property type="protein sequence ID" value="THH19154.1"/>
    <property type="molecule type" value="Genomic_DNA"/>
</dbReference>
<sequence length="123" mass="13472">MIRCTRARQNEPRRLSRGTSKMNGIPEKGRKGAKAWTARCASSSNPAMCQRDEEMPMRRQMRVRSVRACGRDAKSPDCDTGAHASAAYSEHPSHHDSKNERAGPSDGSASPNLISTSETRTDA</sequence>
<protein>
    <submittedName>
        <fullName evidence="2">Uncharacterized protein</fullName>
    </submittedName>
</protein>
<evidence type="ECO:0000313" key="2">
    <source>
        <dbReference type="EMBL" id="THH19154.1"/>
    </source>
</evidence>
<name>A0A4S4M292_9AGAM</name>
<keyword evidence="3" id="KW-1185">Reference proteome</keyword>
<dbReference type="Proteomes" id="UP000310158">
    <property type="component" value="Unassembled WGS sequence"/>
</dbReference>